<protein>
    <submittedName>
        <fullName evidence="2">Uncharacterized protein</fullName>
    </submittedName>
</protein>
<dbReference type="Proteomes" id="UP001341840">
    <property type="component" value="Unassembled WGS sequence"/>
</dbReference>
<organism evidence="2 3">
    <name type="scientific">Stylosanthes scabra</name>
    <dbReference type="NCBI Taxonomy" id="79078"/>
    <lineage>
        <taxon>Eukaryota</taxon>
        <taxon>Viridiplantae</taxon>
        <taxon>Streptophyta</taxon>
        <taxon>Embryophyta</taxon>
        <taxon>Tracheophyta</taxon>
        <taxon>Spermatophyta</taxon>
        <taxon>Magnoliopsida</taxon>
        <taxon>eudicotyledons</taxon>
        <taxon>Gunneridae</taxon>
        <taxon>Pentapetalae</taxon>
        <taxon>rosids</taxon>
        <taxon>fabids</taxon>
        <taxon>Fabales</taxon>
        <taxon>Fabaceae</taxon>
        <taxon>Papilionoideae</taxon>
        <taxon>50 kb inversion clade</taxon>
        <taxon>dalbergioids sensu lato</taxon>
        <taxon>Dalbergieae</taxon>
        <taxon>Pterocarpus clade</taxon>
        <taxon>Stylosanthes</taxon>
    </lineage>
</organism>
<evidence type="ECO:0000313" key="3">
    <source>
        <dbReference type="Proteomes" id="UP001341840"/>
    </source>
</evidence>
<feature type="region of interest" description="Disordered" evidence="1">
    <location>
        <begin position="62"/>
        <end position="88"/>
    </location>
</feature>
<dbReference type="EMBL" id="JASCZI010242079">
    <property type="protein sequence ID" value="MED6209465.1"/>
    <property type="molecule type" value="Genomic_DNA"/>
</dbReference>
<comment type="caution">
    <text evidence="2">The sequence shown here is derived from an EMBL/GenBank/DDBJ whole genome shotgun (WGS) entry which is preliminary data.</text>
</comment>
<gene>
    <name evidence="2" type="ORF">PIB30_054939</name>
</gene>
<keyword evidence="3" id="KW-1185">Reference proteome</keyword>
<sequence length="88" mass="9596">MFVRVNLPNCFPHQSRSIASLSGHRASQHDRHTVNAAYSFGLSNDTAIFTITSYKSVEKQAPMLGRSSQQGRRVPVEAATTKTSVFGG</sequence>
<name>A0ABU6YJE6_9FABA</name>
<proteinExistence type="predicted"/>
<accession>A0ABU6YJE6</accession>
<evidence type="ECO:0000313" key="2">
    <source>
        <dbReference type="EMBL" id="MED6209465.1"/>
    </source>
</evidence>
<reference evidence="2 3" key="1">
    <citation type="journal article" date="2023" name="Plants (Basel)">
        <title>Bridging the Gap: Combining Genomics and Transcriptomics Approaches to Understand Stylosanthes scabra, an Orphan Legume from the Brazilian Caatinga.</title>
        <authorList>
            <person name="Ferreira-Neto J.R.C."/>
            <person name="da Silva M.D."/>
            <person name="Binneck E."/>
            <person name="de Melo N.F."/>
            <person name="da Silva R.H."/>
            <person name="de Melo A.L.T.M."/>
            <person name="Pandolfi V."/>
            <person name="Bustamante F.O."/>
            <person name="Brasileiro-Vidal A.C."/>
            <person name="Benko-Iseppon A.M."/>
        </authorList>
    </citation>
    <scope>NUCLEOTIDE SEQUENCE [LARGE SCALE GENOMIC DNA]</scope>
    <source>
        <tissue evidence="2">Leaves</tissue>
    </source>
</reference>
<evidence type="ECO:0000256" key="1">
    <source>
        <dbReference type="SAM" id="MobiDB-lite"/>
    </source>
</evidence>